<reference evidence="8 9" key="1">
    <citation type="submission" date="2024-02" db="EMBL/GenBank/DDBJ databases">
        <title>A chromosome-level genome assembly of Drosophila madeirensis, a fruit fly species endemic to Madeira island.</title>
        <authorList>
            <person name="Tomihara K."/>
            <person name="Llopart A."/>
            <person name="Yamamoto D."/>
        </authorList>
    </citation>
    <scope>NUCLEOTIDE SEQUENCE [LARGE SCALE GENOMIC DNA]</scope>
    <source>
        <strain evidence="8 9">RF1</strain>
    </source>
</reference>
<dbReference type="NCBIfam" id="TIGR01351">
    <property type="entry name" value="adk"/>
    <property type="match status" value="1"/>
</dbReference>
<keyword evidence="4" id="KW-0547">Nucleotide-binding</keyword>
<evidence type="ECO:0000256" key="3">
    <source>
        <dbReference type="ARBA" id="ARBA00022679"/>
    </source>
</evidence>
<dbReference type="PRINTS" id="PR00094">
    <property type="entry name" value="ADENYLTKNASE"/>
</dbReference>
<evidence type="ECO:0000256" key="1">
    <source>
        <dbReference type="ARBA" id="ARBA00007220"/>
    </source>
</evidence>
<keyword evidence="3 6" id="KW-0808">Transferase</keyword>
<dbReference type="PROSITE" id="PS00113">
    <property type="entry name" value="ADENYLATE_KINASE"/>
    <property type="match status" value="1"/>
</dbReference>
<evidence type="ECO:0000256" key="4">
    <source>
        <dbReference type="ARBA" id="ARBA00022741"/>
    </source>
</evidence>
<dbReference type="HAMAP" id="MF_00235">
    <property type="entry name" value="Adenylate_kinase_Adk"/>
    <property type="match status" value="1"/>
</dbReference>
<evidence type="ECO:0000256" key="6">
    <source>
        <dbReference type="RuleBase" id="RU003330"/>
    </source>
</evidence>
<dbReference type="InterPro" id="IPR027417">
    <property type="entry name" value="P-loop_NTPase"/>
</dbReference>
<dbReference type="Gene3D" id="3.40.50.300">
    <property type="entry name" value="P-loop containing nucleotide triphosphate hydrolases"/>
    <property type="match status" value="1"/>
</dbReference>
<keyword evidence="2" id="KW-0597">Phosphoprotein</keyword>
<dbReference type="InterPro" id="IPR000850">
    <property type="entry name" value="Adenylat/UMP-CMP_kin"/>
</dbReference>
<evidence type="ECO:0000256" key="5">
    <source>
        <dbReference type="ARBA" id="ARBA00022777"/>
    </source>
</evidence>
<dbReference type="PANTHER" id="PTHR23359">
    <property type="entry name" value="NUCLEOTIDE KINASE"/>
    <property type="match status" value="1"/>
</dbReference>
<comment type="similarity">
    <text evidence="1 6">Belongs to the adenylate kinase family.</text>
</comment>
<dbReference type="InterPro" id="IPR033690">
    <property type="entry name" value="Adenylat_kinase_CS"/>
</dbReference>
<dbReference type="Proteomes" id="UP001500889">
    <property type="component" value="Chromosome J"/>
</dbReference>
<evidence type="ECO:0000259" key="7">
    <source>
        <dbReference type="Pfam" id="PF05191"/>
    </source>
</evidence>
<dbReference type="InterPro" id="IPR036193">
    <property type="entry name" value="ADK_active_lid_dom_sf"/>
</dbReference>
<protein>
    <submittedName>
        <fullName evidence="8">GTP:AMP phosphotransferase AK3 mitochondrial-like</fullName>
    </submittedName>
</protein>
<proteinExistence type="inferred from homology"/>
<keyword evidence="9" id="KW-1185">Reference proteome</keyword>
<dbReference type="InterPro" id="IPR006259">
    <property type="entry name" value="Adenyl_kin_sub"/>
</dbReference>
<evidence type="ECO:0000313" key="8">
    <source>
        <dbReference type="EMBL" id="BFF99231.1"/>
    </source>
</evidence>
<dbReference type="GO" id="GO:0005524">
    <property type="term" value="F:ATP binding"/>
    <property type="evidence" value="ECO:0007669"/>
    <property type="project" value="InterPro"/>
</dbReference>
<dbReference type="CDD" id="cd01428">
    <property type="entry name" value="ADK"/>
    <property type="match status" value="1"/>
</dbReference>
<dbReference type="Pfam" id="PF05191">
    <property type="entry name" value="ADK_lid"/>
    <property type="match status" value="1"/>
</dbReference>
<dbReference type="Pfam" id="PF00406">
    <property type="entry name" value="ADK"/>
    <property type="match status" value="1"/>
</dbReference>
<organism evidence="8 9">
    <name type="scientific">Drosophila madeirensis</name>
    <name type="common">Fruit fly</name>
    <dbReference type="NCBI Taxonomy" id="30013"/>
    <lineage>
        <taxon>Eukaryota</taxon>
        <taxon>Metazoa</taxon>
        <taxon>Ecdysozoa</taxon>
        <taxon>Arthropoda</taxon>
        <taxon>Hexapoda</taxon>
        <taxon>Insecta</taxon>
        <taxon>Pterygota</taxon>
        <taxon>Neoptera</taxon>
        <taxon>Endopterygota</taxon>
        <taxon>Diptera</taxon>
        <taxon>Brachycera</taxon>
        <taxon>Muscomorpha</taxon>
        <taxon>Ephydroidea</taxon>
        <taxon>Drosophilidae</taxon>
        <taxon>Drosophila</taxon>
        <taxon>Sophophora</taxon>
    </lineage>
</organism>
<name>A0AAU9FUW4_DROMD</name>
<accession>A0AAU9FUW4</accession>
<dbReference type="InterPro" id="IPR007862">
    <property type="entry name" value="Adenylate_kinase_lid-dom"/>
</dbReference>
<dbReference type="SUPFAM" id="SSF52540">
    <property type="entry name" value="P-loop containing nucleoside triphosphate hydrolases"/>
    <property type="match status" value="1"/>
</dbReference>
<evidence type="ECO:0000256" key="2">
    <source>
        <dbReference type="ARBA" id="ARBA00022553"/>
    </source>
</evidence>
<dbReference type="AlphaFoldDB" id="A0AAU9FUW4"/>
<keyword evidence="5 6" id="KW-0418">Kinase</keyword>
<dbReference type="GO" id="GO:0004017">
    <property type="term" value="F:AMP kinase activity"/>
    <property type="evidence" value="ECO:0007669"/>
    <property type="project" value="InterPro"/>
</dbReference>
<dbReference type="EMBL" id="AP029265">
    <property type="protein sequence ID" value="BFF99231.1"/>
    <property type="molecule type" value="Genomic_DNA"/>
</dbReference>
<evidence type="ECO:0000313" key="9">
    <source>
        <dbReference type="Proteomes" id="UP001500889"/>
    </source>
</evidence>
<feature type="domain" description="Adenylate kinase active site lid" evidence="7">
    <location>
        <begin position="127"/>
        <end position="163"/>
    </location>
</feature>
<sequence>MGAARGFRAMIVGPPGCGKGFVAQMMVQTYGAVHISTGDMLRDHIRYRTSLGKLVEQYTTRGQLVPDHLLTRMVTDAIRKAGNRNYILDGFPRNINQARTLDSMVSLDFVLDLFLPMQAIMARLRTRLVHPESGRVYNDHGDMAPRVPGRDDITGERLVRRADDISPAIVWARQRQYVKEAYPVIHHYTQQNILHTILARQHESMVPLVKRYLAKRWPKRELRRFRPQRRIELVCNQPTKCRGSS</sequence>
<gene>
    <name evidence="8" type="ORF">DMAD_07185</name>
</gene>
<dbReference type="SUPFAM" id="SSF57774">
    <property type="entry name" value="Microbial and mitochondrial ADK, insert 'zinc finger' domain"/>
    <property type="match status" value="1"/>
</dbReference>